<keyword evidence="2" id="KW-0255">Endonuclease</keyword>
<sequence>MSKWTQDEISQLEELYPVTYTDNLTDEFGRSSEAIRAKASRLGLQKHDDLDKIESIESSNKIDLSDISDERGNFLAGFVAGEGSFIRKRENGSKRFTFQVTVADDDPEAIDMLKQTLDCGTIHQYAPRRDGEKGSIVFQVSKYGDIVKKVIPFFDKYGFHRTRKNGQYREWAEVALMELPVLDDRRYQDLAINRKI</sequence>
<dbReference type="RefSeq" id="YP_008059281.1">
    <property type="nucleotide sequence ID" value="NC_021328.1"/>
</dbReference>
<dbReference type="PANTHER" id="PTHR36181:SF2">
    <property type="entry name" value="INTRON-ENCODED ENDONUCLEASE AI3-RELATED"/>
    <property type="match status" value="1"/>
</dbReference>
<dbReference type="InterPro" id="IPR027434">
    <property type="entry name" value="Homing_endonucl"/>
</dbReference>
<evidence type="ECO:0000259" key="1">
    <source>
        <dbReference type="Pfam" id="PF00961"/>
    </source>
</evidence>
<accession>R4TMM0</accession>
<dbReference type="Pfam" id="PF00961">
    <property type="entry name" value="LAGLIDADG_1"/>
    <property type="match status" value="1"/>
</dbReference>
<proteinExistence type="predicted"/>
<keyword evidence="2" id="KW-0378">Hydrolase</keyword>
<evidence type="ECO:0000313" key="2">
    <source>
        <dbReference type="EMBL" id="AGM11403.1"/>
    </source>
</evidence>
<dbReference type="PANTHER" id="PTHR36181">
    <property type="entry name" value="INTRON-ENCODED ENDONUCLEASE AI3-RELATED"/>
    <property type="match status" value="1"/>
</dbReference>
<gene>
    <name evidence="2" type="primary">104</name>
    <name evidence="2" type="ORF">HGTV1_104</name>
</gene>
<name>R4TMM0_9CAUD</name>
<dbReference type="GO" id="GO:0004519">
    <property type="term" value="F:endonuclease activity"/>
    <property type="evidence" value="ECO:0007669"/>
    <property type="project" value="UniProtKB-KW"/>
</dbReference>
<dbReference type="EMBL" id="KC292026">
    <property type="protein sequence ID" value="AGM11403.1"/>
    <property type="molecule type" value="Genomic_DNA"/>
</dbReference>
<dbReference type="InterPro" id="IPR004860">
    <property type="entry name" value="LAGLIDADG_dom"/>
</dbReference>
<dbReference type="SUPFAM" id="SSF55608">
    <property type="entry name" value="Homing endonucleases"/>
    <property type="match status" value="1"/>
</dbReference>
<evidence type="ECO:0000313" key="3">
    <source>
        <dbReference type="Proteomes" id="UP000202786"/>
    </source>
</evidence>
<dbReference type="GeneID" id="16194091"/>
<keyword evidence="3" id="KW-1185">Reference proteome</keyword>
<dbReference type="Gene3D" id="3.10.28.10">
    <property type="entry name" value="Homing endonucleases"/>
    <property type="match status" value="1"/>
</dbReference>
<organism evidence="2 3">
    <name type="scientific">Halogranum tailed virus 1</name>
    <dbReference type="NCBI Taxonomy" id="1273749"/>
    <lineage>
        <taxon>Viruses</taxon>
        <taxon>Duplodnaviria</taxon>
        <taxon>Heunggongvirae</taxon>
        <taxon>Uroviricota</taxon>
        <taxon>Caudoviricetes</taxon>
        <taxon>Thumleimavirales</taxon>
        <taxon>Halomagnusviridae</taxon>
        <taxon>Hagravirus</taxon>
        <taxon>Hagravirus capitaneum</taxon>
        <taxon>Hagravirus HGTV1</taxon>
    </lineage>
</organism>
<dbReference type="KEGG" id="vg:16194091"/>
<feature type="domain" description="Homing endonuclease LAGLIDADG" evidence="1">
    <location>
        <begin position="75"/>
        <end position="174"/>
    </location>
</feature>
<dbReference type="Proteomes" id="UP000202786">
    <property type="component" value="Segment"/>
</dbReference>
<dbReference type="InterPro" id="IPR051289">
    <property type="entry name" value="LAGLIDADG_Endonuclease"/>
</dbReference>
<protein>
    <submittedName>
        <fullName evidence="2">LAGLIDADG endonuclease</fullName>
    </submittedName>
</protein>
<keyword evidence="2" id="KW-0540">Nuclease</keyword>
<reference evidence="2 3" key="1">
    <citation type="submission" date="2012-12" db="EMBL/GenBank/DDBJ databases">
        <authorList>
            <person name="Sencilo A."/>
            <person name="Jacobs-Sera D."/>
            <person name="Russell D.A."/>
            <person name="Ko C."/>
            <person name="Atanasova N."/>
            <person name="Osterlund E."/>
            <person name="Oksanen H.M."/>
            <person name="Bamford D.H."/>
            <person name="Hatfull G.F."/>
            <person name="Roine E."/>
            <person name="Hendrix R.W."/>
        </authorList>
    </citation>
    <scope>NUCLEOTIDE SEQUENCE [LARGE SCALE GENOMIC DNA]</scope>
</reference>